<sequence>MDRQTELIRLRDALATKDGQLILAECHRYMVETACRVNAPAEWVKGMGLLIGHLEKAPEECRMKFEKQ</sequence>
<evidence type="ECO:0000313" key="1">
    <source>
        <dbReference type="EMBL" id="DAE15356.1"/>
    </source>
</evidence>
<protein>
    <submittedName>
        <fullName evidence="1">Uncharacterized protein</fullName>
    </submittedName>
</protein>
<name>A0A8S5QA29_9CAUD</name>
<reference evidence="1" key="1">
    <citation type="journal article" date="2021" name="Proc. Natl. Acad. Sci. U.S.A.">
        <title>A Catalog of Tens of Thousands of Viruses from Human Metagenomes Reveals Hidden Associations with Chronic Diseases.</title>
        <authorList>
            <person name="Tisza M.J."/>
            <person name="Buck C.B."/>
        </authorList>
    </citation>
    <scope>NUCLEOTIDE SEQUENCE</scope>
    <source>
        <strain evidence="1">Ct5qs5</strain>
    </source>
</reference>
<dbReference type="EMBL" id="BK015603">
    <property type="protein sequence ID" value="DAE15356.1"/>
    <property type="molecule type" value="Genomic_DNA"/>
</dbReference>
<proteinExistence type="predicted"/>
<organism evidence="1">
    <name type="scientific">Siphoviridae sp. ct5qs5</name>
    <dbReference type="NCBI Taxonomy" id="2825339"/>
    <lineage>
        <taxon>Viruses</taxon>
        <taxon>Duplodnaviria</taxon>
        <taxon>Heunggongvirae</taxon>
        <taxon>Uroviricota</taxon>
        <taxon>Caudoviricetes</taxon>
    </lineage>
</organism>
<accession>A0A8S5QA29</accession>